<evidence type="ECO:0000313" key="5">
    <source>
        <dbReference type="Proteomes" id="UP000248330"/>
    </source>
</evidence>
<gene>
    <name evidence="4" type="ORF">C8D93_109143</name>
</gene>
<organism evidence="4 5">
    <name type="scientific">Sinimarinibacterium flocculans</name>
    <dbReference type="NCBI Taxonomy" id="985250"/>
    <lineage>
        <taxon>Bacteria</taxon>
        <taxon>Pseudomonadati</taxon>
        <taxon>Pseudomonadota</taxon>
        <taxon>Gammaproteobacteria</taxon>
        <taxon>Nevskiales</taxon>
        <taxon>Nevskiaceae</taxon>
        <taxon>Sinimarinibacterium</taxon>
    </lineage>
</organism>
<dbReference type="RefSeq" id="WP_170124055.1">
    <property type="nucleotide sequence ID" value="NZ_CAWNXA010000009.1"/>
</dbReference>
<dbReference type="GO" id="GO:0044780">
    <property type="term" value="P:bacterial-type flagellum assembly"/>
    <property type="evidence" value="ECO:0007669"/>
    <property type="project" value="InterPro"/>
</dbReference>
<dbReference type="InterPro" id="IPR007809">
    <property type="entry name" value="FlgN-like"/>
</dbReference>
<dbReference type="EMBL" id="QICN01000009">
    <property type="protein sequence ID" value="PXV65764.1"/>
    <property type="molecule type" value="Genomic_DNA"/>
</dbReference>
<dbReference type="InterPro" id="IPR036679">
    <property type="entry name" value="FlgN-like_sf"/>
</dbReference>
<keyword evidence="4" id="KW-0966">Cell projection</keyword>
<keyword evidence="5" id="KW-1185">Reference proteome</keyword>
<dbReference type="AlphaFoldDB" id="A0A318E414"/>
<keyword evidence="3" id="KW-1005">Bacterial flagellum biogenesis</keyword>
<keyword evidence="4" id="KW-0282">Flagellum</keyword>
<evidence type="ECO:0000256" key="2">
    <source>
        <dbReference type="ARBA" id="ARBA00007703"/>
    </source>
</evidence>
<accession>A0A318E414</accession>
<dbReference type="Proteomes" id="UP000248330">
    <property type="component" value="Unassembled WGS sequence"/>
</dbReference>
<comment type="function">
    <text evidence="1">Required for the efficient initiation of filament assembly.</text>
</comment>
<sequence>MTTRAEIDANLDAQLACAGTLKALLGRERDALVASDVASLETLTREKDHHADRLRQLGGTLEALRSAAGDASVGALLERLGLAADRWQRLGELAARCLQANRDNAALLTARQRQIRSALQLLQPAGARQQVYGRAGTSAFDFGTRSFGAA</sequence>
<evidence type="ECO:0000313" key="4">
    <source>
        <dbReference type="EMBL" id="PXV65764.1"/>
    </source>
</evidence>
<comment type="caution">
    <text evidence="4">The sequence shown here is derived from an EMBL/GenBank/DDBJ whole genome shotgun (WGS) entry which is preliminary data.</text>
</comment>
<dbReference type="SUPFAM" id="SSF140566">
    <property type="entry name" value="FlgN-like"/>
    <property type="match status" value="1"/>
</dbReference>
<evidence type="ECO:0000256" key="1">
    <source>
        <dbReference type="ARBA" id="ARBA00002397"/>
    </source>
</evidence>
<proteinExistence type="inferred from homology"/>
<comment type="similarity">
    <text evidence="2">Belongs to the FlgN family.</text>
</comment>
<name>A0A318E414_9GAMM</name>
<dbReference type="Gene3D" id="1.20.58.300">
    <property type="entry name" value="FlgN-like"/>
    <property type="match status" value="1"/>
</dbReference>
<dbReference type="Pfam" id="PF05130">
    <property type="entry name" value="FlgN"/>
    <property type="match status" value="1"/>
</dbReference>
<protein>
    <submittedName>
        <fullName evidence="4">Flagellar biosynthesis/type III secretory pathway chaperone</fullName>
    </submittedName>
</protein>
<keyword evidence="4" id="KW-0969">Cilium</keyword>
<evidence type="ECO:0000256" key="3">
    <source>
        <dbReference type="ARBA" id="ARBA00022795"/>
    </source>
</evidence>
<reference evidence="4 5" key="1">
    <citation type="submission" date="2018-04" db="EMBL/GenBank/DDBJ databases">
        <title>Genomic Encyclopedia of Type Strains, Phase IV (KMG-IV): sequencing the most valuable type-strain genomes for metagenomic binning, comparative biology and taxonomic classification.</title>
        <authorList>
            <person name="Goeker M."/>
        </authorList>
    </citation>
    <scope>NUCLEOTIDE SEQUENCE [LARGE SCALE GENOMIC DNA]</scope>
    <source>
        <strain evidence="4 5">DSM 104150</strain>
    </source>
</reference>